<keyword evidence="3" id="KW-1185">Reference proteome</keyword>
<name>A0A0H4VTW9_9BACT</name>
<sequence length="261" mass="28814">MLLQKIQSIALLTALSAGLLTSCTVAEMYQSDTLLQTNREVPLEGRKFIRLKQDFKIGSFAVDGVHRGWTRVWEQGLGPLAFKSARQRFEFTLVDSTGASTYVSCQAGINSSEVQLGKVVSVSLGGDDREVFVSTLHVPNSSAWQLITKDPGHPLSFQSFLGVLQNGDKEIMVEPVYRYKSKHRVEAGEILGYEFKSGQEVLGAVQVINKGKVWVNKDLDFQEQRLISAAAAALLLYQKLENTMPAEPNGTKIKLPLSLLK</sequence>
<feature type="signal peptide" evidence="1">
    <location>
        <begin position="1"/>
        <end position="26"/>
    </location>
</feature>
<gene>
    <name evidence="2" type="ORF">TH63_19000</name>
</gene>
<dbReference type="PATRIC" id="fig|1379910.4.peg.4139"/>
<accession>A0A0H4VTW9</accession>
<dbReference type="AlphaFoldDB" id="A0A0H4VTW9"/>
<feature type="chain" id="PRO_5005212163" description="Lipoprotein" evidence="1">
    <location>
        <begin position="27"/>
        <end position="261"/>
    </location>
</feature>
<evidence type="ECO:0000313" key="3">
    <source>
        <dbReference type="Proteomes" id="UP000036458"/>
    </source>
</evidence>
<evidence type="ECO:0000256" key="1">
    <source>
        <dbReference type="SAM" id="SignalP"/>
    </source>
</evidence>
<reference evidence="2 3" key="1">
    <citation type="submission" date="2015-01" db="EMBL/GenBank/DDBJ databases">
        <title>Rufibacter sp./DG31D/ whole genome sequencing.</title>
        <authorList>
            <person name="Kim M.K."/>
            <person name="Srinivasan S."/>
            <person name="Lee J.-J."/>
        </authorList>
    </citation>
    <scope>NUCLEOTIDE SEQUENCE [LARGE SCALE GENOMIC DNA]</scope>
    <source>
        <strain evidence="2 3">DG31D</strain>
    </source>
</reference>
<dbReference type="OrthoDB" id="1420435at2"/>
<organism evidence="2 3">
    <name type="scientific">Rufibacter radiotolerans</name>
    <dbReference type="NCBI Taxonomy" id="1379910"/>
    <lineage>
        <taxon>Bacteria</taxon>
        <taxon>Pseudomonadati</taxon>
        <taxon>Bacteroidota</taxon>
        <taxon>Cytophagia</taxon>
        <taxon>Cytophagales</taxon>
        <taxon>Hymenobacteraceae</taxon>
        <taxon>Rufibacter</taxon>
    </lineage>
</organism>
<protein>
    <recommendedName>
        <fullName evidence="4">Lipoprotein</fullName>
    </recommendedName>
</protein>
<keyword evidence="1" id="KW-0732">Signal</keyword>
<evidence type="ECO:0000313" key="2">
    <source>
        <dbReference type="EMBL" id="AKQ47254.1"/>
    </source>
</evidence>
<proteinExistence type="predicted"/>
<dbReference type="KEGG" id="ruf:TH63_19000"/>
<dbReference type="EMBL" id="CP010777">
    <property type="protein sequence ID" value="AKQ47254.1"/>
    <property type="molecule type" value="Genomic_DNA"/>
</dbReference>
<dbReference type="Proteomes" id="UP000036458">
    <property type="component" value="Chromosome"/>
</dbReference>
<dbReference type="RefSeq" id="WP_048922344.1">
    <property type="nucleotide sequence ID" value="NZ_CP010777.1"/>
</dbReference>
<dbReference type="PROSITE" id="PS51257">
    <property type="entry name" value="PROKAR_LIPOPROTEIN"/>
    <property type="match status" value="1"/>
</dbReference>
<evidence type="ECO:0008006" key="4">
    <source>
        <dbReference type="Google" id="ProtNLM"/>
    </source>
</evidence>